<evidence type="ECO:0000256" key="4">
    <source>
        <dbReference type="ARBA" id="ARBA00022723"/>
    </source>
</evidence>
<evidence type="ECO:0000313" key="10">
    <source>
        <dbReference type="EMBL" id="EQD77520.1"/>
    </source>
</evidence>
<proteinExistence type="inferred from homology"/>
<evidence type="ECO:0000259" key="8">
    <source>
        <dbReference type="Pfam" id="PF02878"/>
    </source>
</evidence>
<feature type="non-terminal residue" evidence="10">
    <location>
        <position position="339"/>
    </location>
</feature>
<dbReference type="Pfam" id="PF02878">
    <property type="entry name" value="PGM_PMM_I"/>
    <property type="match status" value="1"/>
</dbReference>
<dbReference type="Pfam" id="PF02879">
    <property type="entry name" value="PGM_PMM_II"/>
    <property type="match status" value="1"/>
</dbReference>
<reference evidence="10" key="2">
    <citation type="journal article" date="2014" name="ISME J.">
        <title>Microbial stratification in low pH oxic and suboxic macroscopic growths along an acid mine drainage.</title>
        <authorList>
            <person name="Mendez-Garcia C."/>
            <person name="Mesa V."/>
            <person name="Sprenger R.R."/>
            <person name="Richter M."/>
            <person name="Diez M.S."/>
            <person name="Solano J."/>
            <person name="Bargiela R."/>
            <person name="Golyshina O.V."/>
            <person name="Manteca A."/>
            <person name="Ramos J.L."/>
            <person name="Gallego J.R."/>
            <person name="Llorente I."/>
            <person name="Martins Dos Santos V.A."/>
            <person name="Jensen O.N."/>
            <person name="Pelaez A.I."/>
            <person name="Sanchez J."/>
            <person name="Ferrer M."/>
        </authorList>
    </citation>
    <scope>NUCLEOTIDE SEQUENCE</scope>
</reference>
<name>T1D5E8_9ZZZZ</name>
<feature type="domain" description="Alpha-D-phosphohexomutase alpha/beta/alpha" evidence="9">
    <location>
        <begin position="193"/>
        <end position="273"/>
    </location>
</feature>
<feature type="domain" description="Alpha-D-phosphohexomutase alpha/beta/alpha" evidence="8">
    <location>
        <begin position="31"/>
        <end position="142"/>
    </location>
</feature>
<gene>
    <name evidence="10" type="ORF">B1B_01017</name>
</gene>
<sequence length="339" mass="36384">MPGGIRGGSRSGSPAVPGKSSPGGSQSPTFFHAYDVRGQYPSELDSAAARALGRAIAGTFPGPTLLGWDTRADSLPFARGIELGLSLGGNPVSRLGIVPTPLVAYAAARWKVWGLCATASHNPLGYVGLKGFDPSGRILGKDWERVRRRFGKDGKDPPRSSAPSRGSPAAPMATKVEHAYLRWIGQGPRVEGTIVVDPRGGAASKLVVRALRHIGARVVPVDGEFSPDFFGRSPEPRPTDLALLGRLVRRHRGTFGATFDGDGDRVLFVDRDGIYVEPELVALLLHREEPGRDRVLVASVDVSQRLEQFARVQRCRVGTRFVIEAMRRARAEVAVEASS</sequence>
<keyword evidence="4" id="KW-0479">Metal-binding</keyword>
<dbReference type="GO" id="GO:0016868">
    <property type="term" value="F:intramolecular phosphotransferase activity"/>
    <property type="evidence" value="ECO:0007669"/>
    <property type="project" value="InterPro"/>
</dbReference>
<feature type="compositionally biased region" description="Gly residues" evidence="7">
    <location>
        <begin position="1"/>
        <end position="10"/>
    </location>
</feature>
<keyword evidence="6" id="KW-0413">Isomerase</keyword>
<comment type="similarity">
    <text evidence="2">Belongs to the phosphohexose mutase family.</text>
</comment>
<dbReference type="PRINTS" id="PR00509">
    <property type="entry name" value="PGMPMM"/>
</dbReference>
<dbReference type="PANTHER" id="PTHR43771:SF1">
    <property type="entry name" value="PHOSPHOMANNOMUTASE"/>
    <property type="match status" value="1"/>
</dbReference>
<feature type="compositionally biased region" description="Low complexity" evidence="7">
    <location>
        <begin position="11"/>
        <end position="28"/>
    </location>
</feature>
<reference evidence="10" key="1">
    <citation type="submission" date="2013-08" db="EMBL/GenBank/DDBJ databases">
        <authorList>
            <person name="Mendez C."/>
            <person name="Richter M."/>
            <person name="Ferrer M."/>
            <person name="Sanchez J."/>
        </authorList>
    </citation>
    <scope>NUCLEOTIDE SEQUENCE</scope>
</reference>
<protein>
    <submittedName>
        <fullName evidence="10">Phosphoglucomutase/phosphomannomutase alpha/beta/alpha domain protein</fullName>
    </submittedName>
</protein>
<evidence type="ECO:0000256" key="1">
    <source>
        <dbReference type="ARBA" id="ARBA00001946"/>
    </source>
</evidence>
<evidence type="ECO:0000256" key="6">
    <source>
        <dbReference type="ARBA" id="ARBA00023235"/>
    </source>
</evidence>
<evidence type="ECO:0000256" key="3">
    <source>
        <dbReference type="ARBA" id="ARBA00022553"/>
    </source>
</evidence>
<dbReference type="SUPFAM" id="SSF53738">
    <property type="entry name" value="Phosphoglucomutase, first 3 domains"/>
    <property type="match status" value="3"/>
</dbReference>
<feature type="compositionally biased region" description="Basic and acidic residues" evidence="7">
    <location>
        <begin position="149"/>
        <end position="158"/>
    </location>
</feature>
<dbReference type="InterPro" id="IPR016055">
    <property type="entry name" value="A-D-PHexomutase_a/b/a-I/II/III"/>
</dbReference>
<evidence type="ECO:0000256" key="5">
    <source>
        <dbReference type="ARBA" id="ARBA00022842"/>
    </source>
</evidence>
<evidence type="ECO:0000259" key="9">
    <source>
        <dbReference type="Pfam" id="PF02879"/>
    </source>
</evidence>
<dbReference type="EMBL" id="AUZY01000750">
    <property type="protein sequence ID" value="EQD77520.1"/>
    <property type="molecule type" value="Genomic_DNA"/>
</dbReference>
<feature type="compositionally biased region" description="Low complexity" evidence="7">
    <location>
        <begin position="159"/>
        <end position="172"/>
    </location>
</feature>
<dbReference type="GO" id="GO:0046872">
    <property type="term" value="F:metal ion binding"/>
    <property type="evidence" value="ECO:0007669"/>
    <property type="project" value="UniProtKB-KW"/>
</dbReference>
<evidence type="ECO:0000256" key="7">
    <source>
        <dbReference type="SAM" id="MobiDB-lite"/>
    </source>
</evidence>
<dbReference type="GO" id="GO:0005975">
    <property type="term" value="P:carbohydrate metabolic process"/>
    <property type="evidence" value="ECO:0007669"/>
    <property type="project" value="InterPro"/>
</dbReference>
<dbReference type="InterPro" id="IPR005844">
    <property type="entry name" value="A-D-PHexomutase_a/b/a-I"/>
</dbReference>
<comment type="cofactor">
    <cofactor evidence="1">
        <name>Mg(2+)</name>
        <dbReference type="ChEBI" id="CHEBI:18420"/>
    </cofactor>
</comment>
<feature type="region of interest" description="Disordered" evidence="7">
    <location>
        <begin position="1"/>
        <end position="28"/>
    </location>
</feature>
<dbReference type="InterPro" id="IPR005841">
    <property type="entry name" value="Alpha-D-phosphohexomutase_SF"/>
</dbReference>
<dbReference type="AlphaFoldDB" id="T1D5E8"/>
<keyword evidence="3" id="KW-0597">Phosphoprotein</keyword>
<dbReference type="Gene3D" id="3.40.120.10">
    <property type="entry name" value="Alpha-D-Glucose-1,6-Bisphosphate, subunit A, domain 3"/>
    <property type="match status" value="3"/>
</dbReference>
<feature type="region of interest" description="Disordered" evidence="7">
    <location>
        <begin position="149"/>
        <end position="172"/>
    </location>
</feature>
<organism evidence="10">
    <name type="scientific">mine drainage metagenome</name>
    <dbReference type="NCBI Taxonomy" id="410659"/>
    <lineage>
        <taxon>unclassified sequences</taxon>
        <taxon>metagenomes</taxon>
        <taxon>ecological metagenomes</taxon>
    </lineage>
</organism>
<comment type="caution">
    <text evidence="10">The sequence shown here is derived from an EMBL/GenBank/DDBJ whole genome shotgun (WGS) entry which is preliminary data.</text>
</comment>
<accession>T1D5E8</accession>
<keyword evidence="5" id="KW-0460">Magnesium</keyword>
<dbReference type="PANTHER" id="PTHR43771">
    <property type="entry name" value="PHOSPHOMANNOMUTASE"/>
    <property type="match status" value="1"/>
</dbReference>
<dbReference type="InterPro" id="IPR005845">
    <property type="entry name" value="A-D-PHexomutase_a/b/a-II"/>
</dbReference>
<evidence type="ECO:0000256" key="2">
    <source>
        <dbReference type="ARBA" id="ARBA00010231"/>
    </source>
</evidence>